<feature type="transmembrane region" description="Helical" evidence="1">
    <location>
        <begin position="689"/>
        <end position="712"/>
    </location>
</feature>
<feature type="transmembrane region" description="Helical" evidence="1">
    <location>
        <begin position="548"/>
        <end position="567"/>
    </location>
</feature>
<reference evidence="2 3" key="1">
    <citation type="submission" date="2019-02" db="EMBL/GenBank/DDBJ databases">
        <title>Deep-cultivation of Planctomycetes and their phenomic and genomic characterization uncovers novel biology.</title>
        <authorList>
            <person name="Wiegand S."/>
            <person name="Jogler M."/>
            <person name="Boedeker C."/>
            <person name="Pinto D."/>
            <person name="Vollmers J."/>
            <person name="Rivas-Marin E."/>
            <person name="Kohn T."/>
            <person name="Peeters S.H."/>
            <person name="Heuer A."/>
            <person name="Rast P."/>
            <person name="Oberbeckmann S."/>
            <person name="Bunk B."/>
            <person name="Jeske O."/>
            <person name="Meyerdierks A."/>
            <person name="Storesund J.E."/>
            <person name="Kallscheuer N."/>
            <person name="Luecker S."/>
            <person name="Lage O.M."/>
            <person name="Pohl T."/>
            <person name="Merkel B.J."/>
            <person name="Hornburger P."/>
            <person name="Mueller R.-W."/>
            <person name="Bruemmer F."/>
            <person name="Labrenz M."/>
            <person name="Spormann A.M."/>
            <person name="Op den Camp H."/>
            <person name="Overmann J."/>
            <person name="Amann R."/>
            <person name="Jetten M.S.M."/>
            <person name="Mascher T."/>
            <person name="Medema M.H."/>
            <person name="Devos D.P."/>
            <person name="Kaster A.-K."/>
            <person name="Ovreas L."/>
            <person name="Rohde M."/>
            <person name="Galperin M.Y."/>
            <person name="Jogler C."/>
        </authorList>
    </citation>
    <scope>NUCLEOTIDE SEQUENCE [LARGE SCALE GENOMIC DNA]</scope>
    <source>
        <strain evidence="2 3">Pan265</strain>
    </source>
</reference>
<feature type="transmembrane region" description="Helical" evidence="1">
    <location>
        <begin position="507"/>
        <end position="528"/>
    </location>
</feature>
<evidence type="ECO:0000256" key="1">
    <source>
        <dbReference type="SAM" id="Phobius"/>
    </source>
</evidence>
<feature type="transmembrane region" description="Helical" evidence="1">
    <location>
        <begin position="463"/>
        <end position="487"/>
    </location>
</feature>
<dbReference type="KEGG" id="mcad:Pan265_10470"/>
<dbReference type="Proteomes" id="UP000320386">
    <property type="component" value="Chromosome"/>
</dbReference>
<dbReference type="EMBL" id="CP036280">
    <property type="protein sequence ID" value="QDU71198.1"/>
    <property type="molecule type" value="Genomic_DNA"/>
</dbReference>
<protein>
    <submittedName>
        <fullName evidence="2">Uncharacterized protein</fullName>
    </submittedName>
</protein>
<keyword evidence="1" id="KW-0472">Membrane</keyword>
<dbReference type="NCBIfam" id="NF038403">
    <property type="entry name" value="perm_prefix_1"/>
    <property type="match status" value="1"/>
</dbReference>
<organism evidence="2 3">
    <name type="scientific">Mucisphaera calidilacus</name>
    <dbReference type="NCBI Taxonomy" id="2527982"/>
    <lineage>
        <taxon>Bacteria</taxon>
        <taxon>Pseudomonadati</taxon>
        <taxon>Planctomycetota</taxon>
        <taxon>Phycisphaerae</taxon>
        <taxon>Phycisphaerales</taxon>
        <taxon>Phycisphaeraceae</taxon>
        <taxon>Mucisphaera</taxon>
    </lineage>
</organism>
<evidence type="ECO:0000313" key="2">
    <source>
        <dbReference type="EMBL" id="QDU71198.1"/>
    </source>
</evidence>
<feature type="transmembrane region" description="Helical" evidence="1">
    <location>
        <begin position="587"/>
        <end position="604"/>
    </location>
</feature>
<feature type="transmembrane region" description="Helical" evidence="1">
    <location>
        <begin position="84"/>
        <end position="103"/>
    </location>
</feature>
<gene>
    <name evidence="2" type="ORF">Pan265_10470</name>
</gene>
<feature type="transmembrane region" description="Helical" evidence="1">
    <location>
        <begin position="616"/>
        <end position="642"/>
    </location>
</feature>
<feature type="transmembrane region" description="Helical" evidence="1">
    <location>
        <begin position="733"/>
        <end position="751"/>
    </location>
</feature>
<accession>A0A518BW49</accession>
<sequence length="800" mass="89692">MSGFRDLVQRVTQRLGVDRELRMEVASELEDHLEDSEAEFLRAGESPEQARDSAVRAFGDEAEIAEGLWEANRGRMKWRSVMTWTVRMTLMPAAVLLMIIVLGRMSLQTAMDYEAYLRNPDQTPWAMRLMYGLSDSGMSEEAHLIVFGDLDADSEIARERAIWERFPDDPMYYANYVSRALLGNGYRTADEMTLQTEVDGRTMASIMARGREVDPENGMYDYLEAVLLVREAVTIEGDESLAKEMVRSGQRVKMTPSKIIVHDPALMARAEAMIREGTEKPYATLYPMAMEEHRQSLLPEPQTFFGVYLRMTRGIQVLLPALSQQRQLARFLQGRALQHAQAGEAEQALACVPLIERIAQQQAQESRCAIELLVAYSIQETANWSRILVYELAGDDERAISAREILDEHWAFYDGIKAESGHDLSSKISQAGITMASMIPAIPGYETDFGAWRKIEYAVLDQMALGFGLLGVNVLVLCLSCFSLLRLWRAHDREGRPTLLWIGWRRIILVLGLGLVAPLAVMMLWWLSPWSSRTYGLNESLTWVWGDYLLLICAMVMCFGGVMAWCLHERGRELGMVVPQRFAKWSLLPGVVMLGLLLLYRLSMGDWTSSHEPDEAFVMWLGLLLLAGSAVVAWVGGLWWWMNAGLTEVLLGGVLARVLIPPIVCTILMWIGLSFLYPGTLGAPSMSEFVLASLAYSLPGLAIGFLWVVVWLTSPRLDLGLFAGSVLRSLGPVVAACAVVVTLIVGPWLMWREASLAGQIASQGLLFGQEVERSDLWKLKERLIEEDRGDSSTAGRRFQR</sequence>
<feature type="transmembrane region" description="Helical" evidence="1">
    <location>
        <begin position="654"/>
        <end position="677"/>
    </location>
</feature>
<dbReference type="AlphaFoldDB" id="A0A518BW49"/>
<dbReference type="RefSeq" id="WP_145445332.1">
    <property type="nucleotide sequence ID" value="NZ_CP036280.1"/>
</dbReference>
<name>A0A518BW49_9BACT</name>
<keyword evidence="1" id="KW-0812">Transmembrane</keyword>
<dbReference type="InterPro" id="IPR047928">
    <property type="entry name" value="Perm_prefix_1"/>
</dbReference>
<keyword evidence="3" id="KW-1185">Reference proteome</keyword>
<keyword evidence="1" id="KW-1133">Transmembrane helix</keyword>
<evidence type="ECO:0000313" key="3">
    <source>
        <dbReference type="Proteomes" id="UP000320386"/>
    </source>
</evidence>
<proteinExistence type="predicted"/>